<dbReference type="AlphaFoldDB" id="A0A1G5GZB4"/>
<dbReference type="EMBL" id="FMUS01000010">
    <property type="protein sequence ID" value="SCY56876.1"/>
    <property type="molecule type" value="Genomic_DNA"/>
</dbReference>
<keyword evidence="2" id="KW-1185">Reference proteome</keyword>
<dbReference type="RefSeq" id="WP_091542627.1">
    <property type="nucleotide sequence ID" value="NZ_FMUS01000010.1"/>
</dbReference>
<name>A0A1G5GZB4_9FIRM</name>
<sequence>MNTRTIKIQGENVKEIIKLLDGEVKSLTYQPEENTYIFFSERYYFRNNSQLMACLILNFQDESHCSIEIVTGGGSAGLAGTDLGAEGNRIKRINKDIDNICSNKGWKMYSDD</sequence>
<organism evidence="1 2">
    <name type="scientific">Alkaliphilus peptidifermentans DSM 18978</name>
    <dbReference type="NCBI Taxonomy" id="1120976"/>
    <lineage>
        <taxon>Bacteria</taxon>
        <taxon>Bacillati</taxon>
        <taxon>Bacillota</taxon>
        <taxon>Clostridia</taxon>
        <taxon>Peptostreptococcales</taxon>
        <taxon>Natronincolaceae</taxon>
        <taxon>Alkaliphilus</taxon>
    </lineage>
</organism>
<evidence type="ECO:0000313" key="2">
    <source>
        <dbReference type="Proteomes" id="UP000198636"/>
    </source>
</evidence>
<evidence type="ECO:0000313" key="1">
    <source>
        <dbReference type="EMBL" id="SCY56876.1"/>
    </source>
</evidence>
<protein>
    <submittedName>
        <fullName evidence="1">Uncharacterized protein</fullName>
    </submittedName>
</protein>
<dbReference type="OrthoDB" id="3035164at2"/>
<proteinExistence type="predicted"/>
<reference evidence="1 2" key="1">
    <citation type="submission" date="2016-10" db="EMBL/GenBank/DDBJ databases">
        <authorList>
            <person name="de Groot N.N."/>
        </authorList>
    </citation>
    <scope>NUCLEOTIDE SEQUENCE [LARGE SCALE GENOMIC DNA]</scope>
    <source>
        <strain evidence="1 2">DSM 18978</strain>
    </source>
</reference>
<dbReference type="Proteomes" id="UP000198636">
    <property type="component" value="Unassembled WGS sequence"/>
</dbReference>
<accession>A0A1G5GZB4</accession>
<dbReference type="STRING" id="1120976.SAMN03080606_01847"/>
<gene>
    <name evidence="1" type="ORF">SAMN03080606_01847</name>
</gene>